<keyword evidence="2" id="KW-1185">Reference proteome</keyword>
<dbReference type="HOGENOM" id="CLU_3090056_0_0_1"/>
<sequence length="52" mass="6125">MDLVGLVKLSFGNYYQQLLDLKAILFLMLHRVELLRYCYLVVGQFILDLGYL</sequence>
<evidence type="ECO:0000313" key="2">
    <source>
        <dbReference type="Proteomes" id="UP000032141"/>
    </source>
</evidence>
<accession>A0A0D2ZZG1</accession>
<evidence type="ECO:0000313" key="1">
    <source>
        <dbReference type="EnsemblPlants" id="Bo12676s010.1"/>
    </source>
</evidence>
<dbReference type="Proteomes" id="UP000032141">
    <property type="component" value="Unassembled WGS sequence"/>
</dbReference>
<dbReference type="Gramene" id="Bo12676s010.1">
    <property type="protein sequence ID" value="Bo12676s010.1"/>
    <property type="gene ID" value="Bo12676s010"/>
</dbReference>
<protein>
    <submittedName>
        <fullName evidence="1">Uncharacterized protein</fullName>
    </submittedName>
</protein>
<name>A0A0D2ZZG1_BRAOL</name>
<dbReference type="AlphaFoldDB" id="A0A0D2ZZG1"/>
<proteinExistence type="predicted"/>
<reference evidence="1" key="1">
    <citation type="journal article" date="2014" name="Genome Biol.">
        <title>Transcriptome and methylome profiling reveals relics of genome dominance in the mesopolyploid Brassica oleracea.</title>
        <authorList>
            <person name="Parkin I.A."/>
            <person name="Koh C."/>
            <person name="Tang H."/>
            <person name="Robinson S.J."/>
            <person name="Kagale S."/>
            <person name="Clarke W.E."/>
            <person name="Town C.D."/>
            <person name="Nixon J."/>
            <person name="Krishnakumar V."/>
            <person name="Bidwell S.L."/>
            <person name="Denoeud F."/>
            <person name="Belcram H."/>
            <person name="Links M.G."/>
            <person name="Just J."/>
            <person name="Clarke C."/>
            <person name="Bender T."/>
            <person name="Huebert T."/>
            <person name="Mason A.S."/>
            <person name="Pires J.C."/>
            <person name="Barker G."/>
            <person name="Moore J."/>
            <person name="Walley P.G."/>
            <person name="Manoli S."/>
            <person name="Batley J."/>
            <person name="Edwards D."/>
            <person name="Nelson M.N."/>
            <person name="Wang X."/>
            <person name="Paterson A.H."/>
            <person name="King G."/>
            <person name="Bancroft I."/>
            <person name="Chalhoub B."/>
            <person name="Sharpe A.G."/>
        </authorList>
    </citation>
    <scope>NUCLEOTIDE SEQUENCE [LARGE SCALE GENOMIC DNA]</scope>
    <source>
        <strain evidence="1">cv. TO1000</strain>
    </source>
</reference>
<organism evidence="1 2">
    <name type="scientific">Brassica oleracea var. oleracea</name>
    <dbReference type="NCBI Taxonomy" id="109376"/>
    <lineage>
        <taxon>Eukaryota</taxon>
        <taxon>Viridiplantae</taxon>
        <taxon>Streptophyta</taxon>
        <taxon>Embryophyta</taxon>
        <taxon>Tracheophyta</taxon>
        <taxon>Spermatophyta</taxon>
        <taxon>Magnoliopsida</taxon>
        <taxon>eudicotyledons</taxon>
        <taxon>Gunneridae</taxon>
        <taxon>Pentapetalae</taxon>
        <taxon>rosids</taxon>
        <taxon>malvids</taxon>
        <taxon>Brassicales</taxon>
        <taxon>Brassicaceae</taxon>
        <taxon>Brassiceae</taxon>
        <taxon>Brassica</taxon>
    </lineage>
</organism>
<dbReference type="EnsemblPlants" id="Bo12676s010.1">
    <property type="protein sequence ID" value="Bo12676s010.1"/>
    <property type="gene ID" value="Bo12676s010"/>
</dbReference>
<reference evidence="1" key="2">
    <citation type="submission" date="2015-06" db="UniProtKB">
        <authorList>
            <consortium name="EnsemblPlants"/>
        </authorList>
    </citation>
    <scope>IDENTIFICATION</scope>
</reference>